<evidence type="ECO:0000313" key="2">
    <source>
        <dbReference type="EMBL" id="AXR82209.1"/>
    </source>
</evidence>
<dbReference type="RefSeq" id="WP_117368847.1">
    <property type="nucleotide sequence ID" value="NZ_CP027033.1"/>
</dbReference>
<sequence length="454" mass="49544">MPKLLEGTRLRRRSVLLGSGLAVSGFAGCLDDEPAEEIDNDGDTGGDDDDDGDDDGDGDGEGSLTEPEAPEPDFVVGESDDADYETIQEAYAALESGDVIGLEPGTHTLQPEVDNAEVGDGEDLIKTYTYVGDPDEETIIEFVKPEADSFVVRGPQRFRPEDGPPGFWNLTLELPDDVSFDRIDEYEDDYSETQSDVNYCIINGTFDGPVDAYETTFNDSLSHELSPTNCQFRADVSGSRITARRCQFDGALRSEGGYVLDSTIEGTTNLNSMTMIRCELNAGLNVTGNGRVESCVIESFPDSSQAISISSSYDVAITESEIRGSVRSNQDGSYIERFELNVFDVPSSTRYIIDGAPATDIYLNAFLGGDVRITTDSGDLSTFPADDLTLYDPERELGNYYSEWDGDVDREDEDDELHILETRTIPGEDGEMDRHPLASPDLEAYAEAAADDDD</sequence>
<dbReference type="KEGG" id="nag:AArcMg_2212"/>
<dbReference type="GeneID" id="37642698"/>
<feature type="region of interest" description="Disordered" evidence="1">
    <location>
        <begin position="25"/>
        <end position="77"/>
    </location>
</feature>
<feature type="region of interest" description="Disordered" evidence="1">
    <location>
        <begin position="422"/>
        <end position="454"/>
    </location>
</feature>
<protein>
    <submittedName>
        <fullName evidence="2">Uncharacterized protein</fullName>
    </submittedName>
</protein>
<keyword evidence="3" id="KW-1185">Reference proteome</keyword>
<evidence type="ECO:0000313" key="3">
    <source>
        <dbReference type="Proteomes" id="UP000258613"/>
    </source>
</evidence>
<dbReference type="Proteomes" id="UP000258613">
    <property type="component" value="Chromosome"/>
</dbReference>
<gene>
    <name evidence="2" type="ORF">AArcMg_2212</name>
</gene>
<dbReference type="AlphaFoldDB" id="A0A346PRR4"/>
<proteinExistence type="predicted"/>
<feature type="compositionally biased region" description="Acidic residues" evidence="1">
    <location>
        <begin position="30"/>
        <end position="60"/>
    </location>
</feature>
<dbReference type="Gene3D" id="2.160.20.10">
    <property type="entry name" value="Single-stranded right-handed beta-helix, Pectin lyase-like"/>
    <property type="match status" value="1"/>
</dbReference>
<dbReference type="SUPFAM" id="SSF51126">
    <property type="entry name" value="Pectin lyase-like"/>
    <property type="match status" value="1"/>
</dbReference>
<name>A0A346PRR4_9EURY</name>
<organism evidence="2 3">
    <name type="scientific">Natrarchaeobaculum sulfurireducens</name>
    <dbReference type="NCBI Taxonomy" id="2044521"/>
    <lineage>
        <taxon>Archaea</taxon>
        <taxon>Methanobacteriati</taxon>
        <taxon>Methanobacteriota</taxon>
        <taxon>Stenosarchaea group</taxon>
        <taxon>Halobacteria</taxon>
        <taxon>Halobacteriales</taxon>
        <taxon>Natrialbaceae</taxon>
        <taxon>Natrarchaeobaculum</taxon>
    </lineage>
</organism>
<dbReference type="PROSITE" id="PS51257">
    <property type="entry name" value="PROKAR_LIPOPROTEIN"/>
    <property type="match status" value="1"/>
</dbReference>
<evidence type="ECO:0000256" key="1">
    <source>
        <dbReference type="SAM" id="MobiDB-lite"/>
    </source>
</evidence>
<dbReference type="InterPro" id="IPR011050">
    <property type="entry name" value="Pectin_lyase_fold/virulence"/>
</dbReference>
<dbReference type="EMBL" id="CP027033">
    <property type="protein sequence ID" value="AXR82209.1"/>
    <property type="molecule type" value="Genomic_DNA"/>
</dbReference>
<dbReference type="OrthoDB" id="204363at2157"/>
<dbReference type="InterPro" id="IPR012334">
    <property type="entry name" value="Pectin_lyas_fold"/>
</dbReference>
<accession>A0A346PRR4</accession>
<reference evidence="3" key="1">
    <citation type="submission" date="2018-02" db="EMBL/GenBank/DDBJ databases">
        <title>Phenotypic and genomic properties of facultatively anaerobic sulfur-reducing natronoarchaea from hypersaline soda lakes.</title>
        <authorList>
            <person name="Sorokin D.Y."/>
            <person name="Kublanov I.V."/>
            <person name="Roman P."/>
            <person name="Sinninghe Damste J.S."/>
            <person name="Golyshin P.N."/>
            <person name="Rojo D."/>
            <person name="Ciordia S."/>
            <person name="Mena M.D.C."/>
            <person name="Ferrer M."/>
            <person name="Messina E."/>
            <person name="Smedile F."/>
            <person name="La Spada G."/>
            <person name="La Cono V."/>
            <person name="Yakimov M.M."/>
        </authorList>
    </citation>
    <scope>NUCLEOTIDE SEQUENCE [LARGE SCALE GENOMIC DNA]</scope>
    <source>
        <strain evidence="3">AArc-Mg</strain>
    </source>
</reference>